<keyword evidence="6 10" id="KW-0158">Chromosome</keyword>
<protein>
    <recommendedName>
        <fullName evidence="10">Histone H4</fullName>
    </recommendedName>
</protein>
<name>A0A8J4BXF8_9CHLO</name>
<evidence type="ECO:0000256" key="10">
    <source>
        <dbReference type="RuleBase" id="RU000528"/>
    </source>
</evidence>
<dbReference type="InterPro" id="IPR019809">
    <property type="entry name" value="Histone_H4_CS"/>
</dbReference>
<dbReference type="GO" id="GO:0000786">
    <property type="term" value="C:nucleosome"/>
    <property type="evidence" value="ECO:0007669"/>
    <property type="project" value="UniProtKB-KW"/>
</dbReference>
<comment type="similarity">
    <text evidence="4 10">Belongs to the histone H4 family.</text>
</comment>
<comment type="caution">
    <text evidence="12">The sequence shown here is derived from an EMBL/GenBank/DDBJ whole genome shotgun (WGS) entry which is preliminary data.</text>
</comment>
<dbReference type="PROSITE" id="PS00047">
    <property type="entry name" value="HISTONE_H4"/>
    <property type="match status" value="1"/>
</dbReference>
<dbReference type="PANTHER" id="PTHR10484">
    <property type="entry name" value="HISTONE H4"/>
    <property type="match status" value="1"/>
</dbReference>
<evidence type="ECO:0000256" key="8">
    <source>
        <dbReference type="ARBA" id="ARBA00023242"/>
    </source>
</evidence>
<evidence type="ECO:0000256" key="7">
    <source>
        <dbReference type="ARBA" id="ARBA00023125"/>
    </source>
</evidence>
<reference evidence="12" key="1">
    <citation type="journal article" date="2021" name="Proc. Natl. Acad. Sci. U.S.A.">
        <title>Three genomes in the algal genus Volvox reveal the fate of a haploid sex-determining region after a transition to homothallism.</title>
        <authorList>
            <person name="Yamamoto K."/>
            <person name="Hamaji T."/>
            <person name="Kawai-Toyooka H."/>
            <person name="Matsuzaki R."/>
            <person name="Takahashi F."/>
            <person name="Nishimura Y."/>
            <person name="Kawachi M."/>
            <person name="Noguchi H."/>
            <person name="Minakuchi Y."/>
            <person name="Umen J.G."/>
            <person name="Toyoda A."/>
            <person name="Nozaki H."/>
        </authorList>
    </citation>
    <scope>NUCLEOTIDE SEQUENCE</scope>
    <source>
        <strain evidence="13">NIES-3785</strain>
        <strain evidence="12">NIES-3786</strain>
    </source>
</reference>
<dbReference type="InterPro" id="IPR001951">
    <property type="entry name" value="Histone_H4"/>
</dbReference>
<dbReference type="Proteomes" id="UP000747110">
    <property type="component" value="Unassembled WGS sequence"/>
</dbReference>
<dbReference type="GO" id="GO:0003677">
    <property type="term" value="F:DNA binding"/>
    <property type="evidence" value="ECO:0007669"/>
    <property type="project" value="UniProtKB-KW"/>
</dbReference>
<evidence type="ECO:0000256" key="6">
    <source>
        <dbReference type="ARBA" id="ARBA00022454"/>
    </source>
</evidence>
<dbReference type="SUPFAM" id="SSF47113">
    <property type="entry name" value="Histone-fold"/>
    <property type="match status" value="1"/>
</dbReference>
<evidence type="ECO:0000313" key="14">
    <source>
        <dbReference type="Proteomes" id="UP000747110"/>
    </source>
</evidence>
<dbReference type="GO" id="GO:0046982">
    <property type="term" value="F:protein heterodimerization activity"/>
    <property type="evidence" value="ECO:0007669"/>
    <property type="project" value="InterPro"/>
</dbReference>
<evidence type="ECO:0000256" key="3">
    <source>
        <dbReference type="ARBA" id="ARBA00004286"/>
    </source>
</evidence>
<dbReference type="Proteomes" id="UP000722791">
    <property type="component" value="Unassembled WGS sequence"/>
</dbReference>
<dbReference type="Gene3D" id="1.10.20.10">
    <property type="entry name" value="Histone, subunit A"/>
    <property type="match status" value="1"/>
</dbReference>
<dbReference type="AlphaFoldDB" id="A0A8J4BXF8"/>
<dbReference type="SMART" id="SM00417">
    <property type="entry name" value="H4"/>
    <property type="match status" value="1"/>
</dbReference>
<dbReference type="EMBL" id="BNCQ01000094">
    <property type="protein sequence ID" value="GIM17185.1"/>
    <property type="molecule type" value="Genomic_DNA"/>
</dbReference>
<evidence type="ECO:0000256" key="5">
    <source>
        <dbReference type="ARBA" id="ARBA00011538"/>
    </source>
</evidence>
<evidence type="ECO:0000313" key="12">
    <source>
        <dbReference type="EMBL" id="GIL70003.1"/>
    </source>
</evidence>
<dbReference type="InterPro" id="IPR009072">
    <property type="entry name" value="Histone-fold"/>
</dbReference>
<proteinExistence type="inferred from homology"/>
<comment type="subunit">
    <text evidence="5 10">The nucleosome is a histone octamer containing two molecules each of H2A, H2B, H3 and H4 assembled in one H3-H4 heterotetramer and two H2A-H2B heterodimers. The octamer wraps approximately 147 bp of DNA.</text>
</comment>
<feature type="region of interest" description="Disordered" evidence="11">
    <location>
        <begin position="1"/>
        <end position="21"/>
    </location>
</feature>
<keyword evidence="8 10" id="KW-0539">Nucleus</keyword>
<dbReference type="EMBL" id="BNCP01000002">
    <property type="protein sequence ID" value="GIL70003.1"/>
    <property type="molecule type" value="Genomic_DNA"/>
</dbReference>
<accession>A0A8J4BXF8</accession>
<dbReference type="PRINTS" id="PR00623">
    <property type="entry name" value="HISTONEH4"/>
</dbReference>
<keyword evidence="7 10" id="KW-0238">DNA-binding</keyword>
<keyword evidence="9 10" id="KW-0544">Nucleosome core</keyword>
<comment type="function">
    <text evidence="1 10">Core component of nucleosome. Nucleosomes wrap and compact DNA into chromatin, limiting DNA accessibility to the cellular machineries which require DNA as a template. Histones thereby play a central role in transcription regulation, DNA repair, DNA replication and chromosomal stability. DNA accessibility is regulated via a complex set of post-translational modifications of histones, also called histone code, and nucleosome remodeling.</text>
</comment>
<evidence type="ECO:0000313" key="13">
    <source>
        <dbReference type="EMBL" id="GIM17185.1"/>
    </source>
</evidence>
<evidence type="ECO:0000256" key="9">
    <source>
        <dbReference type="ARBA" id="ARBA00023269"/>
    </source>
</evidence>
<dbReference type="FunFam" id="1.10.20.10:FF:000012">
    <property type="entry name" value="Histone H4"/>
    <property type="match status" value="1"/>
</dbReference>
<gene>
    <name evidence="12" type="ORF">Vretifemale_832</name>
    <name evidence="13" type="ORF">Vretimale_19702</name>
</gene>
<dbReference type="CDD" id="cd22912">
    <property type="entry name" value="HFD_H4"/>
    <property type="match status" value="1"/>
</dbReference>
<keyword evidence="14" id="KW-1185">Reference proteome</keyword>
<dbReference type="GO" id="GO:0005634">
    <property type="term" value="C:nucleus"/>
    <property type="evidence" value="ECO:0007669"/>
    <property type="project" value="UniProtKB-SubCell"/>
</dbReference>
<comment type="subcellular location">
    <subcellularLocation>
        <location evidence="3">Chromosome</location>
    </subcellularLocation>
    <subcellularLocation>
        <location evidence="2">Nucleus</location>
    </subcellularLocation>
</comment>
<evidence type="ECO:0000256" key="4">
    <source>
        <dbReference type="ARBA" id="ARBA00006564"/>
    </source>
</evidence>
<dbReference type="OrthoDB" id="3919494at2759"/>
<feature type="compositionally biased region" description="Basic residues" evidence="11">
    <location>
        <begin position="7"/>
        <end position="21"/>
    </location>
</feature>
<dbReference type="GO" id="GO:0030527">
    <property type="term" value="F:structural constituent of chromatin"/>
    <property type="evidence" value="ECO:0007669"/>
    <property type="project" value="InterPro"/>
</dbReference>
<evidence type="ECO:0000256" key="1">
    <source>
        <dbReference type="ARBA" id="ARBA00002001"/>
    </source>
</evidence>
<evidence type="ECO:0000256" key="2">
    <source>
        <dbReference type="ARBA" id="ARBA00004123"/>
    </source>
</evidence>
<evidence type="ECO:0000256" key="11">
    <source>
        <dbReference type="SAM" id="MobiDB-lite"/>
    </source>
</evidence>
<sequence length="107" mass="11916">MSGKAPGRGRKGIGKGGAKRHRKILRDAIDGINKGSIRRLARRGGVKRLSGLIYQEVRLVLKSYLQKVIQDAVVYTEFGHRSTVTLKDILHAVRRHGQILYGFGPEI</sequence>
<organism evidence="12 14">
    <name type="scientific">Volvox reticuliferus</name>
    <dbReference type="NCBI Taxonomy" id="1737510"/>
    <lineage>
        <taxon>Eukaryota</taxon>
        <taxon>Viridiplantae</taxon>
        <taxon>Chlorophyta</taxon>
        <taxon>core chlorophytes</taxon>
        <taxon>Chlorophyceae</taxon>
        <taxon>CS clade</taxon>
        <taxon>Chlamydomonadales</taxon>
        <taxon>Volvocaceae</taxon>
        <taxon>Volvox</taxon>
    </lineage>
</organism>